<evidence type="ECO:0000256" key="1">
    <source>
        <dbReference type="SAM" id="Phobius"/>
    </source>
</evidence>
<name>A0AA41U2I9_9ACTN</name>
<accession>A0AA41U2I9</accession>
<dbReference type="EMBL" id="JAKFHA010000018">
    <property type="protein sequence ID" value="MCF2530730.1"/>
    <property type="molecule type" value="Genomic_DNA"/>
</dbReference>
<reference evidence="2" key="1">
    <citation type="submission" date="2022-01" db="EMBL/GenBank/DDBJ databases">
        <title>Genome-Based Taxonomic Classification of the Phylum Actinobacteria.</title>
        <authorList>
            <person name="Gao Y."/>
        </authorList>
    </citation>
    <scope>NUCLEOTIDE SEQUENCE</scope>
    <source>
        <strain evidence="2">KLBMP 8922</strain>
    </source>
</reference>
<feature type="transmembrane region" description="Helical" evidence="1">
    <location>
        <begin position="6"/>
        <end position="27"/>
    </location>
</feature>
<keyword evidence="1" id="KW-0812">Transmembrane</keyword>
<keyword evidence="1" id="KW-1133">Transmembrane helix</keyword>
<evidence type="ECO:0000313" key="2">
    <source>
        <dbReference type="EMBL" id="MCF2530730.1"/>
    </source>
</evidence>
<comment type="caution">
    <text evidence="2">The sequence shown here is derived from an EMBL/GenBank/DDBJ whole genome shotgun (WGS) entry which is preliminary data.</text>
</comment>
<keyword evidence="1" id="KW-0472">Membrane</keyword>
<gene>
    <name evidence="2" type="ORF">LZ495_26420</name>
</gene>
<organism evidence="2 3">
    <name type="scientific">Yinghuangia soli</name>
    <dbReference type="NCBI Taxonomy" id="2908204"/>
    <lineage>
        <taxon>Bacteria</taxon>
        <taxon>Bacillati</taxon>
        <taxon>Actinomycetota</taxon>
        <taxon>Actinomycetes</taxon>
        <taxon>Kitasatosporales</taxon>
        <taxon>Streptomycetaceae</taxon>
        <taxon>Yinghuangia</taxon>
    </lineage>
</organism>
<dbReference type="AlphaFoldDB" id="A0AA41U2I9"/>
<feature type="transmembrane region" description="Helical" evidence="1">
    <location>
        <begin position="39"/>
        <end position="59"/>
    </location>
</feature>
<sequence length="97" mass="11568">MRWVWWALAVFFKLCGLALFVWVEVFLDFGYRHFWQEAVVYILGFFGAGFLVFVVGQHFEERFDADPDTRSKAQKKLYRNIHSKEHKGDDIDWGQFG</sequence>
<dbReference type="Proteomes" id="UP001165378">
    <property type="component" value="Unassembled WGS sequence"/>
</dbReference>
<protein>
    <submittedName>
        <fullName evidence="2">Uncharacterized protein</fullName>
    </submittedName>
</protein>
<evidence type="ECO:0000313" key="3">
    <source>
        <dbReference type="Proteomes" id="UP001165378"/>
    </source>
</evidence>
<keyword evidence="3" id="KW-1185">Reference proteome</keyword>
<dbReference type="RefSeq" id="WP_235055392.1">
    <property type="nucleotide sequence ID" value="NZ_JAKFHA010000018.1"/>
</dbReference>
<proteinExistence type="predicted"/>